<keyword evidence="2" id="KW-1185">Reference proteome</keyword>
<evidence type="ECO:0000313" key="2">
    <source>
        <dbReference type="Proteomes" id="UP000028702"/>
    </source>
</evidence>
<dbReference type="PIRSF" id="PIRSF028744">
    <property type="entry name" value="Addict_mod_HI1419"/>
    <property type="match status" value="1"/>
</dbReference>
<dbReference type="PANTHER" id="PTHR41791">
    <property type="entry name" value="SSL7039 PROTEIN"/>
    <property type="match status" value="1"/>
</dbReference>
<proteinExistence type="predicted"/>
<dbReference type="InterPro" id="IPR014056">
    <property type="entry name" value="TypeIITA-like_toxin_pred"/>
</dbReference>
<protein>
    <recommendedName>
        <fullName evidence="3">Addiction module killer protein</fullName>
    </recommendedName>
</protein>
<name>A0A081B669_9HYPH</name>
<reference evidence="1 2" key="1">
    <citation type="submission" date="2014-07" db="EMBL/GenBank/DDBJ databases">
        <title>Tepidicaulis marinum gen. nov., sp. nov., a novel marine bacterium denitrifying nitrate to nitrous oxide strictly under microaerobic conditions.</title>
        <authorList>
            <person name="Takeuchi M."/>
            <person name="Yamagishi T."/>
            <person name="Kamagata Y."/>
            <person name="Oshima K."/>
            <person name="Hattori M."/>
            <person name="Katayama T."/>
            <person name="Hanada S."/>
            <person name="Tamaki H."/>
            <person name="Marumo K."/>
            <person name="Maeda H."/>
            <person name="Nedachi M."/>
            <person name="Iwasaki W."/>
            <person name="Suwa Y."/>
            <person name="Sakata S."/>
        </authorList>
    </citation>
    <scope>NUCLEOTIDE SEQUENCE [LARGE SCALE GENOMIC DNA]</scope>
    <source>
        <strain evidence="1 2">MA2</strain>
    </source>
</reference>
<dbReference type="Proteomes" id="UP000028702">
    <property type="component" value="Unassembled WGS sequence"/>
</dbReference>
<dbReference type="STRING" id="1333998.M2A_0036"/>
<dbReference type="RefSeq" id="WP_045441557.1">
    <property type="nucleotide sequence ID" value="NZ_BBIO01000001.1"/>
</dbReference>
<dbReference type="Pfam" id="PF05973">
    <property type="entry name" value="Gp49"/>
    <property type="match status" value="1"/>
</dbReference>
<dbReference type="InterPro" id="IPR009241">
    <property type="entry name" value="HigB-like"/>
</dbReference>
<evidence type="ECO:0008006" key="3">
    <source>
        <dbReference type="Google" id="ProtNLM"/>
    </source>
</evidence>
<dbReference type="PANTHER" id="PTHR41791:SF1">
    <property type="entry name" value="SSL7039 PROTEIN"/>
    <property type="match status" value="1"/>
</dbReference>
<comment type="caution">
    <text evidence="1">The sequence shown here is derived from an EMBL/GenBank/DDBJ whole genome shotgun (WGS) entry which is preliminary data.</text>
</comment>
<dbReference type="eggNOG" id="COG3657">
    <property type="taxonomic scope" value="Bacteria"/>
</dbReference>
<organism evidence="1 2">
    <name type="scientific">Tepidicaulis marinus</name>
    <dbReference type="NCBI Taxonomy" id="1333998"/>
    <lineage>
        <taxon>Bacteria</taxon>
        <taxon>Pseudomonadati</taxon>
        <taxon>Pseudomonadota</taxon>
        <taxon>Alphaproteobacteria</taxon>
        <taxon>Hyphomicrobiales</taxon>
        <taxon>Parvibaculaceae</taxon>
        <taxon>Tepidicaulis</taxon>
    </lineage>
</organism>
<sequence length="96" mass="10953">MIEIRQTDEFANWFKRLKDRQARARLQARIDRMALGGFGDCKPVGNGVSEMRVHYGPGYRVYFIQRGKTLVVLLAGGSKRTQSKDILLAQRLAENL</sequence>
<gene>
    <name evidence="1" type="ORF">M2A_0036</name>
</gene>
<dbReference type="AlphaFoldDB" id="A0A081B669"/>
<dbReference type="NCBIfam" id="TIGR02683">
    <property type="entry name" value="upstrm_HI1419"/>
    <property type="match status" value="1"/>
</dbReference>
<dbReference type="EMBL" id="BBIO01000001">
    <property type="protein sequence ID" value="GAK43537.1"/>
    <property type="molecule type" value="Genomic_DNA"/>
</dbReference>
<accession>A0A081B669</accession>
<evidence type="ECO:0000313" key="1">
    <source>
        <dbReference type="EMBL" id="GAK43537.1"/>
    </source>
</evidence>